<protein>
    <submittedName>
        <fullName evidence="1">Uncharacterized protein</fullName>
    </submittedName>
</protein>
<gene>
    <name evidence="1" type="ORF">GL267_006080</name>
</gene>
<keyword evidence="2" id="KW-1185">Reference proteome</keyword>
<name>A0ACD5HC36_9PROT</name>
<evidence type="ECO:0000313" key="1">
    <source>
        <dbReference type="EMBL" id="XRI70254.1"/>
    </source>
</evidence>
<sequence length="61" mass="6913">MTDPDYDDKMISLFLDHNEIEECSHKRLLLADITHPQSVWEGLFSLSPTIRRATASPGCPL</sequence>
<organism evidence="1 2">
    <name type="scientific">Acidithiobacillus ferrianus</name>
    <dbReference type="NCBI Taxonomy" id="2678518"/>
    <lineage>
        <taxon>Bacteria</taxon>
        <taxon>Pseudomonadati</taxon>
        <taxon>Pseudomonadota</taxon>
        <taxon>Acidithiobacillia</taxon>
        <taxon>Acidithiobacillales</taxon>
        <taxon>Acidithiobacillaceae</taxon>
        <taxon>Acidithiobacillus</taxon>
    </lineage>
</organism>
<evidence type="ECO:0000313" key="2">
    <source>
        <dbReference type="Proteomes" id="UP000470022"/>
    </source>
</evidence>
<accession>A0ACD5HC36</accession>
<dbReference type="EMBL" id="CP127523">
    <property type="protein sequence ID" value="XRI70254.1"/>
    <property type="molecule type" value="Genomic_DNA"/>
</dbReference>
<proteinExistence type="predicted"/>
<reference evidence="1" key="1">
    <citation type="submission" date="2023-06" db="EMBL/GenBank/DDBJ databases">
        <title>Complete and circular genome of Acidithiobacillus ferrianus DSM 107098.</title>
        <authorList>
            <person name="Norris P.R."/>
            <person name="Falagan C."/>
            <person name="Moya-Beltran A."/>
            <person name="Castro M."/>
            <person name="Quatrini R."/>
            <person name="Johnson D.B."/>
        </authorList>
    </citation>
    <scope>NUCLEOTIDE SEQUENCE</scope>
    <source>
        <strain evidence="1">MG</strain>
    </source>
</reference>
<dbReference type="Proteomes" id="UP000470022">
    <property type="component" value="Chromosome"/>
</dbReference>